<evidence type="ECO:0000313" key="3">
    <source>
        <dbReference type="EMBL" id="MCQ4923920.1"/>
    </source>
</evidence>
<dbReference type="RefSeq" id="WP_216560635.1">
    <property type="nucleotide sequence ID" value="NZ_JAHLOH010000042.1"/>
</dbReference>
<dbReference type="Pfam" id="PF00027">
    <property type="entry name" value="cNMP_binding"/>
    <property type="match status" value="1"/>
</dbReference>
<dbReference type="Proteomes" id="UP001524478">
    <property type="component" value="Unassembled WGS sequence"/>
</dbReference>
<evidence type="ECO:0000259" key="1">
    <source>
        <dbReference type="PROSITE" id="PS50042"/>
    </source>
</evidence>
<dbReference type="PROSITE" id="PS51063">
    <property type="entry name" value="HTH_CRP_2"/>
    <property type="match status" value="1"/>
</dbReference>
<keyword evidence="4" id="KW-1185">Reference proteome</keyword>
<dbReference type="SMART" id="SM00419">
    <property type="entry name" value="HTH_CRP"/>
    <property type="match status" value="1"/>
</dbReference>
<dbReference type="InterPro" id="IPR050397">
    <property type="entry name" value="Env_Response_Regulators"/>
</dbReference>
<dbReference type="InterPro" id="IPR018335">
    <property type="entry name" value="Tscrpt_reg_HTH_Crp-type_CS"/>
</dbReference>
<protein>
    <submittedName>
        <fullName evidence="3">Crp/Fnr family transcriptional regulator</fullName>
    </submittedName>
</protein>
<gene>
    <name evidence="3" type="ORF">NE686_12540</name>
</gene>
<organism evidence="3 4">
    <name type="scientific">Tissierella carlieri</name>
    <dbReference type="NCBI Taxonomy" id="689904"/>
    <lineage>
        <taxon>Bacteria</taxon>
        <taxon>Bacillati</taxon>
        <taxon>Bacillota</taxon>
        <taxon>Tissierellia</taxon>
        <taxon>Tissierellales</taxon>
        <taxon>Tissierellaceae</taxon>
        <taxon>Tissierella</taxon>
    </lineage>
</organism>
<dbReference type="PROSITE" id="PS50042">
    <property type="entry name" value="CNMP_BINDING_3"/>
    <property type="match status" value="1"/>
</dbReference>
<proteinExistence type="predicted"/>
<dbReference type="PANTHER" id="PTHR24567">
    <property type="entry name" value="CRP FAMILY TRANSCRIPTIONAL REGULATORY PROTEIN"/>
    <property type="match status" value="1"/>
</dbReference>
<dbReference type="PANTHER" id="PTHR24567:SF74">
    <property type="entry name" value="HTH-TYPE TRANSCRIPTIONAL REGULATOR ARCR"/>
    <property type="match status" value="1"/>
</dbReference>
<dbReference type="CDD" id="cd00038">
    <property type="entry name" value="CAP_ED"/>
    <property type="match status" value="1"/>
</dbReference>
<sequence>MNIYNSYSINYDYKNILLKHFKDIGTIIDFQKDTLIEFEFKKLDYIYLILDGIVKQFFLDLEGAERIILLLSTGDMFGEITMLQQDSDRVITKTYSRVKVCKIEKSVFYNYLKKNPFVYDSILLMITTKFRILMTQIYDNTYLNTKERLFFLLKRLSIQQNSLEELGHKLNFNLTHEELANMIGSTRSTVTRIMKLLESEGKIARNGRKINIIDL</sequence>
<reference evidence="3 4" key="1">
    <citation type="submission" date="2022-06" db="EMBL/GenBank/DDBJ databases">
        <title>Isolation of gut microbiota from human fecal samples.</title>
        <authorList>
            <person name="Pamer E.G."/>
            <person name="Barat B."/>
            <person name="Waligurski E."/>
            <person name="Medina S."/>
            <person name="Paddock L."/>
            <person name="Mostad J."/>
        </authorList>
    </citation>
    <scope>NUCLEOTIDE SEQUENCE [LARGE SCALE GENOMIC DNA]</scope>
    <source>
        <strain evidence="3 4">DFI.7.95</strain>
    </source>
</reference>
<dbReference type="InterPro" id="IPR000595">
    <property type="entry name" value="cNMP-bd_dom"/>
</dbReference>
<evidence type="ECO:0000259" key="2">
    <source>
        <dbReference type="PROSITE" id="PS51063"/>
    </source>
</evidence>
<feature type="domain" description="Cyclic nucleotide-binding" evidence="1">
    <location>
        <begin position="44"/>
        <end position="112"/>
    </location>
</feature>
<dbReference type="Pfam" id="PF13545">
    <property type="entry name" value="HTH_Crp_2"/>
    <property type="match status" value="1"/>
</dbReference>
<dbReference type="PROSITE" id="PS00042">
    <property type="entry name" value="HTH_CRP_1"/>
    <property type="match status" value="1"/>
</dbReference>
<feature type="domain" description="HTH crp-type" evidence="2">
    <location>
        <begin position="143"/>
        <end position="215"/>
    </location>
</feature>
<comment type="caution">
    <text evidence="3">The sequence shown here is derived from an EMBL/GenBank/DDBJ whole genome shotgun (WGS) entry which is preliminary data.</text>
</comment>
<accession>A0ABT1SBS3</accession>
<evidence type="ECO:0000313" key="4">
    <source>
        <dbReference type="Proteomes" id="UP001524478"/>
    </source>
</evidence>
<name>A0ABT1SBS3_9FIRM</name>
<dbReference type="InterPro" id="IPR012318">
    <property type="entry name" value="HTH_CRP"/>
</dbReference>
<dbReference type="EMBL" id="JANGAC010000009">
    <property type="protein sequence ID" value="MCQ4923920.1"/>
    <property type="molecule type" value="Genomic_DNA"/>
</dbReference>